<evidence type="ECO:0000259" key="10">
    <source>
        <dbReference type="Pfam" id="PF14703"/>
    </source>
</evidence>
<proteinExistence type="inferred from homology"/>
<comment type="similarity">
    <text evidence="2">Belongs to the CSC1 (TC 1.A.17) family.</text>
</comment>
<feature type="transmembrane region" description="Helical" evidence="7">
    <location>
        <begin position="433"/>
        <end position="457"/>
    </location>
</feature>
<dbReference type="PANTHER" id="PTHR13018:SF5">
    <property type="entry name" value="RE44586P"/>
    <property type="match status" value="1"/>
</dbReference>
<dbReference type="STRING" id="2163413.A0A4P6XP88"/>
<dbReference type="InterPro" id="IPR045122">
    <property type="entry name" value="Csc1-like"/>
</dbReference>
<keyword evidence="3" id="KW-0813">Transport</keyword>
<dbReference type="Pfam" id="PF13967">
    <property type="entry name" value="RSN1_TM"/>
    <property type="match status" value="1"/>
</dbReference>
<dbReference type="InterPro" id="IPR027815">
    <property type="entry name" value="CSC1/OSCA1-like_cyt"/>
</dbReference>
<evidence type="ECO:0000256" key="6">
    <source>
        <dbReference type="ARBA" id="ARBA00023136"/>
    </source>
</evidence>
<keyword evidence="12" id="KW-1185">Reference proteome</keyword>
<dbReference type="InterPro" id="IPR003864">
    <property type="entry name" value="CSC1/OSCA1-like_7TM"/>
</dbReference>
<evidence type="ECO:0000256" key="1">
    <source>
        <dbReference type="ARBA" id="ARBA00004141"/>
    </source>
</evidence>
<reference evidence="12" key="1">
    <citation type="submission" date="2019-03" db="EMBL/GenBank/DDBJ databases">
        <title>Snf2 controls pulcherriminic acid biosynthesis and connects pigmentation and antifungal activity of the yeast Metschnikowia pulcherrima.</title>
        <authorList>
            <person name="Gore-Lloyd D."/>
            <person name="Sumann I."/>
            <person name="Brachmann A.O."/>
            <person name="Schneeberger K."/>
            <person name="Ortiz-Merino R.A."/>
            <person name="Moreno-Beltran M."/>
            <person name="Schlaefli M."/>
            <person name="Kirner P."/>
            <person name="Santos Kron A."/>
            <person name="Wolfe K.H."/>
            <person name="Piel J."/>
            <person name="Ahrens C.H."/>
            <person name="Henk D."/>
            <person name="Freimoser F.M."/>
        </authorList>
    </citation>
    <scope>NUCLEOTIDE SEQUENCE [LARGE SCALE GENOMIC DNA]</scope>
    <source>
        <strain evidence="12">APC 1.2</strain>
    </source>
</reference>
<dbReference type="Proteomes" id="UP000292447">
    <property type="component" value="Chromosome IV"/>
</dbReference>
<dbReference type="AlphaFoldDB" id="A0A4P6XP88"/>
<feature type="transmembrane region" description="Helical" evidence="7">
    <location>
        <begin position="61"/>
        <end position="78"/>
    </location>
</feature>
<dbReference type="Pfam" id="PF14703">
    <property type="entry name" value="PHM7_cyt"/>
    <property type="match status" value="1"/>
</dbReference>
<evidence type="ECO:0000259" key="9">
    <source>
        <dbReference type="Pfam" id="PF13967"/>
    </source>
</evidence>
<feature type="transmembrane region" description="Helical" evidence="7">
    <location>
        <begin position="477"/>
        <end position="502"/>
    </location>
</feature>
<feature type="transmembrane region" description="Helical" evidence="7">
    <location>
        <begin position="141"/>
        <end position="160"/>
    </location>
</feature>
<feature type="transmembrane region" description="Helical" evidence="7">
    <location>
        <begin position="192"/>
        <end position="211"/>
    </location>
</feature>
<feature type="transmembrane region" description="Helical" evidence="7">
    <location>
        <begin position="593"/>
        <end position="611"/>
    </location>
</feature>
<dbReference type="PANTHER" id="PTHR13018">
    <property type="entry name" value="PROBABLE MEMBRANE PROTEIN DUF221-RELATED"/>
    <property type="match status" value="1"/>
</dbReference>
<keyword evidence="6 7" id="KW-0472">Membrane</keyword>
<dbReference type="InterPro" id="IPR032880">
    <property type="entry name" value="CSC1/OSCA1-like_N"/>
</dbReference>
<dbReference type="GO" id="GO:0005227">
    <property type="term" value="F:calcium-activated cation channel activity"/>
    <property type="evidence" value="ECO:0007669"/>
    <property type="project" value="InterPro"/>
</dbReference>
<name>A0A4P6XP88_9ASCO</name>
<keyword evidence="5 7" id="KW-1133">Transmembrane helix</keyword>
<feature type="transmembrane region" description="Helical" evidence="7">
    <location>
        <begin position="689"/>
        <end position="710"/>
    </location>
</feature>
<feature type="transmembrane region" description="Helical" evidence="7">
    <location>
        <begin position="637"/>
        <end position="668"/>
    </location>
</feature>
<evidence type="ECO:0000256" key="2">
    <source>
        <dbReference type="ARBA" id="ARBA00007779"/>
    </source>
</evidence>
<organism evidence="11 12">
    <name type="scientific">Metschnikowia aff. pulcherrima</name>
    <dbReference type="NCBI Taxonomy" id="2163413"/>
    <lineage>
        <taxon>Eukaryota</taxon>
        <taxon>Fungi</taxon>
        <taxon>Dikarya</taxon>
        <taxon>Ascomycota</taxon>
        <taxon>Saccharomycotina</taxon>
        <taxon>Pichiomycetes</taxon>
        <taxon>Metschnikowiaceae</taxon>
        <taxon>Metschnikowia</taxon>
    </lineage>
</organism>
<evidence type="ECO:0000313" key="11">
    <source>
        <dbReference type="EMBL" id="QBM89297.1"/>
    </source>
</evidence>
<dbReference type="GO" id="GO:0005886">
    <property type="term" value="C:plasma membrane"/>
    <property type="evidence" value="ECO:0007669"/>
    <property type="project" value="TreeGrafter"/>
</dbReference>
<evidence type="ECO:0000256" key="3">
    <source>
        <dbReference type="ARBA" id="ARBA00022448"/>
    </source>
</evidence>
<evidence type="ECO:0000256" key="4">
    <source>
        <dbReference type="ARBA" id="ARBA00022692"/>
    </source>
</evidence>
<comment type="subcellular location">
    <subcellularLocation>
        <location evidence="1">Membrane</location>
        <topology evidence="1">Multi-pass membrane protein</topology>
    </subcellularLocation>
</comment>
<sequence length="914" mass="105899">MQDLPREECSSPHRRYVYCHADARYNILYSTQKRAIHTTMIGGDDNGIYGPSQLRVFKTQLVLSLIIGVSTFVLFCFLRRKWPHMYAVRTLRKSLIQRRQLPNDLFRWVGAVLAISDKEVLECSGLDAYVVLSFFKMGIKVFLLLLIMAALVLSPIRYYFTGNYDKDNIAWLIAFDFNSNKPPLNEDFAKFLWVYPIFTYCFSIIVYVKLFHYTKLIIKTRQKYLASQNSITDRTIRIDGIPKKIIRKNDPLVLKHFIEDLGIGRVENVKLIYNWAPLEELFDRRKELISRLEKLYSRYFGLNVDLYNEDRLPKVLPENVPNSQATSPSSKQYIKQKIDKLAEQLHAIDHEIREAQSKYNTNLSTYPIESDSRFSLLQSAFVTMDSVASAQMAAQTVLDPRVYKLVVSLAPAAKDIYWKNLKLGYYEKLYKSYFITFFIILSYSVIFFLVTSLSTLLDVKTITKFWPALGHMISKSKWLSTFVTGILPPLLFSLMNVSFPYLYRSLTLKQGYSLSSDVELSTLLKNFFFIFFILFLVFTITGTLWDYFTSIGDTTRFASQLASSLRKLSLFYVDLILLQGLAMFPVKLLQAGDFVVLNVIGKLFFLKSFFLKTPRDYRFYYYTPPVFDFGLNLPQHILIFIIVLIYSVVSTKIVASGLVYFTLGYFVYKYQLIYSYVHPPHSTGKVWPMIFRRLIFGLIIFQLFMCGTLALEGAILLSVLCTPLFLVTLAVAWNFERYYLPLHNFIALRAIQNPTSFDKEFNDDLLLHSVPPNLIAVNASSRTLTEGAEPMLENVEERDLENDHLNPQSSDTSMLVDGDFSVSYGSTATRHHRKVSTVDEEREQFTDYTHPCLTDSLDGPWIGFEGDYISMIEYREELNRSRNSEQESGDFETTEITREGDFVLRKRIQVPEWE</sequence>
<evidence type="ECO:0000256" key="7">
    <source>
        <dbReference type="SAM" id="Phobius"/>
    </source>
</evidence>
<accession>A0A4P6XP88</accession>
<feature type="domain" description="CSC1/OSCA1-like cytosolic" evidence="10">
    <location>
        <begin position="233"/>
        <end position="420"/>
    </location>
</feature>
<keyword evidence="4 7" id="KW-0812">Transmembrane</keyword>
<evidence type="ECO:0000259" key="8">
    <source>
        <dbReference type="Pfam" id="PF02714"/>
    </source>
</evidence>
<dbReference type="EMBL" id="CP034459">
    <property type="protein sequence ID" value="QBM89297.1"/>
    <property type="molecule type" value="Genomic_DNA"/>
</dbReference>
<evidence type="ECO:0000313" key="12">
    <source>
        <dbReference type="Proteomes" id="UP000292447"/>
    </source>
</evidence>
<feature type="transmembrane region" description="Helical" evidence="7">
    <location>
        <begin position="716"/>
        <end position="735"/>
    </location>
</feature>
<evidence type="ECO:0000256" key="5">
    <source>
        <dbReference type="ARBA" id="ARBA00022989"/>
    </source>
</evidence>
<feature type="transmembrane region" description="Helical" evidence="7">
    <location>
        <begin position="523"/>
        <end position="548"/>
    </location>
</feature>
<feature type="domain" description="CSC1/OSCA1-like 7TM region" evidence="8">
    <location>
        <begin position="431"/>
        <end position="709"/>
    </location>
</feature>
<feature type="domain" description="CSC1/OSCA1-like N-terminal transmembrane" evidence="9">
    <location>
        <begin position="57"/>
        <end position="211"/>
    </location>
</feature>
<dbReference type="Pfam" id="PF02714">
    <property type="entry name" value="RSN1_7TM"/>
    <property type="match status" value="1"/>
</dbReference>
<gene>
    <name evidence="11" type="primary">MPUL0D03650</name>
    <name evidence="11" type="ORF">METSCH_D03650</name>
</gene>
<feature type="transmembrane region" description="Helical" evidence="7">
    <location>
        <begin position="568"/>
        <end position="586"/>
    </location>
</feature>
<protein>
    <submittedName>
        <fullName evidence="11">Putative phosphate transporter</fullName>
    </submittedName>
</protein>